<feature type="domain" description="O-methyltransferase dimerisation" evidence="5">
    <location>
        <begin position="81"/>
        <end position="153"/>
    </location>
</feature>
<dbReference type="AlphaFoldDB" id="A0A550CNK8"/>
<evidence type="ECO:0000259" key="4">
    <source>
        <dbReference type="Pfam" id="PF00891"/>
    </source>
</evidence>
<accession>A0A550CNK8</accession>
<gene>
    <name evidence="6" type="ORF">BD626DRAFT_546677</name>
</gene>
<dbReference type="PANTHER" id="PTHR43712:SF2">
    <property type="entry name" value="O-METHYLTRANSFERASE CICE"/>
    <property type="match status" value="1"/>
</dbReference>
<comment type="caution">
    <text evidence="6">The sequence shown here is derived from an EMBL/GenBank/DDBJ whole genome shotgun (WGS) entry which is preliminary data.</text>
</comment>
<protein>
    <submittedName>
        <fullName evidence="6">S-adenosyl-L-methionine-dependent methyltransferase</fullName>
    </submittedName>
</protein>
<keyword evidence="3" id="KW-0949">S-adenosyl-L-methionine</keyword>
<dbReference type="STRING" id="97359.A0A550CNK8"/>
<dbReference type="Proteomes" id="UP000320762">
    <property type="component" value="Unassembled WGS sequence"/>
</dbReference>
<evidence type="ECO:0000256" key="1">
    <source>
        <dbReference type="ARBA" id="ARBA00022603"/>
    </source>
</evidence>
<dbReference type="GO" id="GO:0008171">
    <property type="term" value="F:O-methyltransferase activity"/>
    <property type="evidence" value="ECO:0007669"/>
    <property type="project" value="InterPro"/>
</dbReference>
<dbReference type="InterPro" id="IPR016461">
    <property type="entry name" value="COMT-like"/>
</dbReference>
<name>A0A550CNK8_9AGAR</name>
<dbReference type="Pfam" id="PF00891">
    <property type="entry name" value="Methyltransf_2"/>
    <property type="match status" value="1"/>
</dbReference>
<dbReference type="InterPro" id="IPR036390">
    <property type="entry name" value="WH_DNA-bd_sf"/>
</dbReference>
<dbReference type="InterPro" id="IPR012967">
    <property type="entry name" value="COMT_dimerisation"/>
</dbReference>
<proteinExistence type="predicted"/>
<dbReference type="PANTHER" id="PTHR43712">
    <property type="entry name" value="PUTATIVE (AFU_ORTHOLOGUE AFUA_4G14580)-RELATED"/>
    <property type="match status" value="1"/>
</dbReference>
<keyword evidence="7" id="KW-1185">Reference proteome</keyword>
<dbReference type="SUPFAM" id="SSF46785">
    <property type="entry name" value="Winged helix' DNA-binding domain"/>
    <property type="match status" value="1"/>
</dbReference>
<evidence type="ECO:0000256" key="3">
    <source>
        <dbReference type="ARBA" id="ARBA00022691"/>
    </source>
</evidence>
<reference evidence="6 7" key="1">
    <citation type="journal article" date="2019" name="New Phytol.">
        <title>Comparative genomics reveals unique wood-decay strategies and fruiting body development in the Schizophyllaceae.</title>
        <authorList>
            <person name="Almasi E."/>
            <person name="Sahu N."/>
            <person name="Krizsan K."/>
            <person name="Balint B."/>
            <person name="Kovacs G.M."/>
            <person name="Kiss B."/>
            <person name="Cseklye J."/>
            <person name="Drula E."/>
            <person name="Henrissat B."/>
            <person name="Nagy I."/>
            <person name="Chovatia M."/>
            <person name="Adam C."/>
            <person name="LaButti K."/>
            <person name="Lipzen A."/>
            <person name="Riley R."/>
            <person name="Grigoriev I.V."/>
            <person name="Nagy L.G."/>
        </authorList>
    </citation>
    <scope>NUCLEOTIDE SEQUENCE [LARGE SCALE GENOMIC DNA]</scope>
    <source>
        <strain evidence="6 7">NL-1724</strain>
    </source>
</reference>
<dbReference type="PROSITE" id="PS51683">
    <property type="entry name" value="SAM_OMT_II"/>
    <property type="match status" value="1"/>
</dbReference>
<organism evidence="6 7">
    <name type="scientific">Schizophyllum amplum</name>
    <dbReference type="NCBI Taxonomy" id="97359"/>
    <lineage>
        <taxon>Eukaryota</taxon>
        <taxon>Fungi</taxon>
        <taxon>Dikarya</taxon>
        <taxon>Basidiomycota</taxon>
        <taxon>Agaricomycotina</taxon>
        <taxon>Agaricomycetes</taxon>
        <taxon>Agaricomycetidae</taxon>
        <taxon>Agaricales</taxon>
        <taxon>Schizophyllaceae</taxon>
        <taxon>Schizophyllum</taxon>
    </lineage>
</organism>
<evidence type="ECO:0000313" key="6">
    <source>
        <dbReference type="EMBL" id="TRM66393.1"/>
    </source>
</evidence>
<keyword evidence="2 6" id="KW-0808">Transferase</keyword>
<feature type="domain" description="O-methyltransferase C-terminal" evidence="4">
    <location>
        <begin position="246"/>
        <end position="412"/>
    </location>
</feature>
<dbReference type="SUPFAM" id="SSF53335">
    <property type="entry name" value="S-adenosyl-L-methionine-dependent methyltransferases"/>
    <property type="match status" value="1"/>
</dbReference>
<dbReference type="InterPro" id="IPR001077">
    <property type="entry name" value="COMT_C"/>
</dbReference>
<dbReference type="InterPro" id="IPR036388">
    <property type="entry name" value="WH-like_DNA-bd_sf"/>
</dbReference>
<evidence type="ECO:0000313" key="7">
    <source>
        <dbReference type="Proteomes" id="UP000320762"/>
    </source>
</evidence>
<dbReference type="Pfam" id="PF08100">
    <property type="entry name" value="Dimerisation"/>
    <property type="match status" value="1"/>
</dbReference>
<dbReference type="OrthoDB" id="2410195at2759"/>
<evidence type="ECO:0000259" key="5">
    <source>
        <dbReference type="Pfam" id="PF08100"/>
    </source>
</evidence>
<keyword evidence="1 6" id="KW-0489">Methyltransferase</keyword>
<dbReference type="Gene3D" id="1.10.10.10">
    <property type="entry name" value="Winged helix-like DNA-binding domain superfamily/Winged helix DNA-binding domain"/>
    <property type="match status" value="1"/>
</dbReference>
<dbReference type="Gene3D" id="3.40.50.150">
    <property type="entry name" value="Vaccinia Virus protein VP39"/>
    <property type="match status" value="1"/>
</dbReference>
<dbReference type="InterPro" id="IPR029063">
    <property type="entry name" value="SAM-dependent_MTases_sf"/>
</dbReference>
<sequence>MAPSYLRQLLAVLTEQVDKIEGLAEKNGLSQYPSLDELPNEKQNEFTTHQDVVQATYLASSAASQLAATLKPSGLLVYERASAHYMSSAMRVVSEACVPEILREAGPQGLHVKDIAAPTGTDVKVLSRALRCLCTNYVFKELSPDVFAHNRPSSFMDTQKPVDFVVKHAIEKKRSIDAHPHGIAAVHGDRYHDTNGILAVLDHNKAPVSTAFQTDEEIWKWIEHYPGHLKRLQMVMMGWSSLYPHKKNMSGFDWMSLPKDSLVIDVGTGIGSEAARIAKLGPQLKVVGQDRAQTINDVALPKWKTDPELKPMFDSGRVSLEAHNFFDNQPVRQSQSVAVFYLRYITHDWPLEENIKILKKLHAAASKDTLLILAEQAFSEVYLMDLTMAVLANGQERTIGEHKEMTEAAGWRIVKIHQTPGCCFGEIVCEKI</sequence>
<evidence type="ECO:0000256" key="2">
    <source>
        <dbReference type="ARBA" id="ARBA00022679"/>
    </source>
</evidence>
<dbReference type="EMBL" id="VDMD01000004">
    <property type="protein sequence ID" value="TRM66393.1"/>
    <property type="molecule type" value="Genomic_DNA"/>
</dbReference>
<dbReference type="GO" id="GO:0032259">
    <property type="term" value="P:methylation"/>
    <property type="evidence" value="ECO:0007669"/>
    <property type="project" value="UniProtKB-KW"/>
</dbReference>